<accession>A0A078GB16</accession>
<dbReference type="InterPro" id="IPR001128">
    <property type="entry name" value="Cyt_P450"/>
</dbReference>
<dbReference type="SUPFAM" id="SSF48264">
    <property type="entry name" value="Cytochrome P450"/>
    <property type="match status" value="1"/>
</dbReference>
<dbReference type="PaxDb" id="3708-A0A078GB16"/>
<evidence type="ECO:0000256" key="1">
    <source>
        <dbReference type="ARBA" id="ARBA00010617"/>
    </source>
</evidence>
<dbReference type="GO" id="GO:0005506">
    <property type="term" value="F:iron ion binding"/>
    <property type="evidence" value="ECO:0007669"/>
    <property type="project" value="InterPro"/>
</dbReference>
<keyword evidence="4" id="KW-0408">Iron</keyword>
<evidence type="ECO:0000256" key="4">
    <source>
        <dbReference type="ARBA" id="ARBA00023004"/>
    </source>
</evidence>
<dbReference type="GO" id="GO:0016705">
    <property type="term" value="F:oxidoreductase activity, acting on paired donors, with incorporation or reduction of molecular oxygen"/>
    <property type="evidence" value="ECO:0007669"/>
    <property type="project" value="InterPro"/>
</dbReference>
<evidence type="ECO:0000313" key="6">
    <source>
        <dbReference type="Proteomes" id="UP000028999"/>
    </source>
</evidence>
<evidence type="ECO:0000256" key="3">
    <source>
        <dbReference type="ARBA" id="ARBA00022723"/>
    </source>
</evidence>
<keyword evidence="6" id="KW-1185">Reference proteome</keyword>
<dbReference type="STRING" id="3708.A0A078GB16"/>
<dbReference type="GO" id="GO:0004497">
    <property type="term" value="F:monooxygenase activity"/>
    <property type="evidence" value="ECO:0007669"/>
    <property type="project" value="InterPro"/>
</dbReference>
<reference evidence="5 6" key="1">
    <citation type="journal article" date="2014" name="Science">
        <title>Plant genetics. Early allopolyploid evolution in the post-Neolithic Brassica napus oilseed genome.</title>
        <authorList>
            <person name="Chalhoub B."/>
            <person name="Denoeud F."/>
            <person name="Liu S."/>
            <person name="Parkin I.A."/>
            <person name="Tang H."/>
            <person name="Wang X."/>
            <person name="Chiquet J."/>
            <person name="Belcram H."/>
            <person name="Tong C."/>
            <person name="Samans B."/>
            <person name="Correa M."/>
            <person name="Da Silva C."/>
            <person name="Just J."/>
            <person name="Falentin C."/>
            <person name="Koh C.S."/>
            <person name="Le Clainche I."/>
            <person name="Bernard M."/>
            <person name="Bento P."/>
            <person name="Noel B."/>
            <person name="Labadie K."/>
            <person name="Alberti A."/>
            <person name="Charles M."/>
            <person name="Arnaud D."/>
            <person name="Guo H."/>
            <person name="Daviaud C."/>
            <person name="Alamery S."/>
            <person name="Jabbari K."/>
            <person name="Zhao M."/>
            <person name="Edger P.P."/>
            <person name="Chelaifa H."/>
            <person name="Tack D."/>
            <person name="Lassalle G."/>
            <person name="Mestiri I."/>
            <person name="Schnel N."/>
            <person name="Le Paslier M.C."/>
            <person name="Fan G."/>
            <person name="Renault V."/>
            <person name="Bayer P.E."/>
            <person name="Golicz A.A."/>
            <person name="Manoli S."/>
            <person name="Lee T.H."/>
            <person name="Thi V.H."/>
            <person name="Chalabi S."/>
            <person name="Hu Q."/>
            <person name="Fan C."/>
            <person name="Tollenaere R."/>
            <person name="Lu Y."/>
            <person name="Battail C."/>
            <person name="Shen J."/>
            <person name="Sidebottom C.H."/>
            <person name="Wang X."/>
            <person name="Canaguier A."/>
            <person name="Chauveau A."/>
            <person name="Berard A."/>
            <person name="Deniot G."/>
            <person name="Guan M."/>
            <person name="Liu Z."/>
            <person name="Sun F."/>
            <person name="Lim Y.P."/>
            <person name="Lyons E."/>
            <person name="Town C.D."/>
            <person name="Bancroft I."/>
            <person name="Wang X."/>
            <person name="Meng J."/>
            <person name="Ma J."/>
            <person name="Pires J.C."/>
            <person name="King G.J."/>
            <person name="Brunel D."/>
            <person name="Delourme R."/>
            <person name="Renard M."/>
            <person name="Aury J.M."/>
            <person name="Adams K.L."/>
            <person name="Batley J."/>
            <person name="Snowdon R.J."/>
            <person name="Tost J."/>
            <person name="Edwards D."/>
            <person name="Zhou Y."/>
            <person name="Hua W."/>
            <person name="Sharpe A.G."/>
            <person name="Paterson A.H."/>
            <person name="Guan C."/>
            <person name="Wincker P."/>
        </authorList>
    </citation>
    <scope>NUCLEOTIDE SEQUENCE [LARGE SCALE GENOMIC DNA]</scope>
    <source>
        <strain evidence="6">cv. Darmor-bzh</strain>
    </source>
</reference>
<dbReference type="AlphaFoldDB" id="A0A078GB16"/>
<dbReference type="GO" id="GO:0020037">
    <property type="term" value="F:heme binding"/>
    <property type="evidence" value="ECO:0007669"/>
    <property type="project" value="InterPro"/>
</dbReference>
<dbReference type="InterPro" id="IPR036396">
    <property type="entry name" value="Cyt_P450_sf"/>
</dbReference>
<dbReference type="Gene3D" id="1.10.630.10">
    <property type="entry name" value="Cytochrome P450"/>
    <property type="match status" value="1"/>
</dbReference>
<dbReference type="PANTHER" id="PTHR24286:SF30">
    <property type="entry name" value="3-EPI-6-DEOXOCATHASTERONE 23-MONOOXYGENASE CYP90D1"/>
    <property type="match status" value="1"/>
</dbReference>
<gene>
    <name evidence="5" type="primary">BnaC05g39590D</name>
    <name evidence="5" type="ORF">GSBRNA2T00023861001</name>
</gene>
<sequence length="343" mass="38504">MDISSSLLLLSFFLFVIIIFIFNKINGLRTSSVSKKKPTEHVSTHSYGPRFPQGSLGWPILGETIEFVSSAYSDHPESFMDKRRVMYGRVFKSHIFGTATIVSTDAEVNKAVLQSDSTAFVPFYPKTVRDLMGKSSILLINGSLHRRFHGLVGSFLKSPPLKAQIVRDMHKFLSESMDLWSEDQPVLLQDVSKNVAFKVLAKALISVEKGEELEELKEEFEQFIRGLMSLPINLPGTQLHRSLQAKKKMVKQVEKIIGDKVRREKNKEEDGAVAKDVVDVLLKDSSENLTHNLIANNMIDMMIPGHDSVPVLITLAVKFLSDSPTALHFLTVTNLNHIQVMIV</sequence>
<keyword evidence="3" id="KW-0479">Metal-binding</keyword>
<proteinExistence type="inferred from homology"/>
<dbReference type="EMBL" id="LK032145">
    <property type="protein sequence ID" value="CDY23635.1"/>
    <property type="molecule type" value="Genomic_DNA"/>
</dbReference>
<dbReference type="Gramene" id="CDY23635">
    <property type="protein sequence ID" value="CDY23635"/>
    <property type="gene ID" value="GSBRNA2T00023861001"/>
</dbReference>
<dbReference type="Pfam" id="PF00067">
    <property type="entry name" value="p450"/>
    <property type="match status" value="1"/>
</dbReference>
<name>A0A078GB16_BRANA</name>
<protein>
    <submittedName>
        <fullName evidence="5">BnaC05g39590D protein</fullName>
    </submittedName>
</protein>
<evidence type="ECO:0000313" key="5">
    <source>
        <dbReference type="EMBL" id="CDY23635.1"/>
    </source>
</evidence>
<organism evidence="5 6">
    <name type="scientific">Brassica napus</name>
    <name type="common">Rape</name>
    <dbReference type="NCBI Taxonomy" id="3708"/>
    <lineage>
        <taxon>Eukaryota</taxon>
        <taxon>Viridiplantae</taxon>
        <taxon>Streptophyta</taxon>
        <taxon>Embryophyta</taxon>
        <taxon>Tracheophyta</taxon>
        <taxon>Spermatophyta</taxon>
        <taxon>Magnoliopsida</taxon>
        <taxon>eudicotyledons</taxon>
        <taxon>Gunneridae</taxon>
        <taxon>Pentapetalae</taxon>
        <taxon>rosids</taxon>
        <taxon>malvids</taxon>
        <taxon>Brassicales</taxon>
        <taxon>Brassicaceae</taxon>
        <taxon>Brassiceae</taxon>
        <taxon>Brassica</taxon>
    </lineage>
</organism>
<dbReference type="PANTHER" id="PTHR24286">
    <property type="entry name" value="CYTOCHROME P450 26"/>
    <property type="match status" value="1"/>
</dbReference>
<comment type="similarity">
    <text evidence="1">Belongs to the cytochrome P450 family.</text>
</comment>
<keyword evidence="2" id="KW-0349">Heme</keyword>
<evidence type="ECO:0000256" key="2">
    <source>
        <dbReference type="ARBA" id="ARBA00022617"/>
    </source>
</evidence>
<dbReference type="Proteomes" id="UP000028999">
    <property type="component" value="Unassembled WGS sequence"/>
</dbReference>